<dbReference type="InterPro" id="IPR018535">
    <property type="entry name" value="DUF1996"/>
</dbReference>
<feature type="chain" id="PRO_5042543827" description="DUF1996 domain-containing protein" evidence="2">
    <location>
        <begin position="21"/>
        <end position="429"/>
    </location>
</feature>
<dbReference type="AlphaFoldDB" id="A0AAI8Z248"/>
<keyword evidence="5" id="KW-1185">Reference proteome</keyword>
<proteinExistence type="predicted"/>
<keyword evidence="2" id="KW-0732">Signal</keyword>
<protein>
    <recommendedName>
        <fullName evidence="3">DUF1996 domain-containing protein</fullName>
    </recommendedName>
</protein>
<organism evidence="4 5">
    <name type="scientific">Lecanosticta acicola</name>
    <dbReference type="NCBI Taxonomy" id="111012"/>
    <lineage>
        <taxon>Eukaryota</taxon>
        <taxon>Fungi</taxon>
        <taxon>Dikarya</taxon>
        <taxon>Ascomycota</taxon>
        <taxon>Pezizomycotina</taxon>
        <taxon>Dothideomycetes</taxon>
        <taxon>Dothideomycetidae</taxon>
        <taxon>Mycosphaerellales</taxon>
        <taxon>Mycosphaerellaceae</taxon>
        <taxon>Lecanosticta</taxon>
    </lineage>
</organism>
<dbReference type="EMBL" id="CAVMBE010000043">
    <property type="protein sequence ID" value="CAK4031038.1"/>
    <property type="molecule type" value="Genomic_DNA"/>
</dbReference>
<feature type="signal peptide" evidence="2">
    <location>
        <begin position="1"/>
        <end position="20"/>
    </location>
</feature>
<name>A0AAI8Z248_9PEZI</name>
<evidence type="ECO:0000259" key="3">
    <source>
        <dbReference type="Pfam" id="PF09362"/>
    </source>
</evidence>
<dbReference type="PANTHER" id="PTHR43662:SF12">
    <property type="entry name" value="DUF1996 DOMAIN-CONTAINING PROTEIN-RELATED"/>
    <property type="match status" value="1"/>
</dbReference>
<sequence>MCKLTTFTATAALLALPALGQLSQFVQYTPKGDDTLVERSDPIEHPHTLSAHVHQVFGANNFSPDASYNALQKSDCTTVGSASGDGNAADKSSYWHPSLYMEAKDGTGYVRVRTSGHKIYYRDAGSHHDKKASPFEFPEGFRMIAGDARMRAAASQIPRQNITQWICHSSGPWNEGTDGGFPTGVTDCNAYPGFNGAIHFPHCWNGKDFDQSDPSAHVAYPEDNIQDGACPSSHPIRLPHIFMENQFDLHSIADQVKPGSFVLSQGDNTGYGWHVDFFNGWTSGAIPELLSSCPKSAWGNEDIGTCPGFKKFATKTKACKLKRTYHENVDTPGHALPGCNPVTDVNPAPKRPVAALGKAESNCAAAGSSDGKGSGSSGGKDSESSGGKGRESSGGKDSGSSAEEGFIGAAPKHHHQHSGGHSHHHDSKP</sequence>
<reference evidence="4" key="1">
    <citation type="submission" date="2023-11" db="EMBL/GenBank/DDBJ databases">
        <authorList>
            <person name="Alioto T."/>
            <person name="Alioto T."/>
            <person name="Gomez Garrido J."/>
        </authorList>
    </citation>
    <scope>NUCLEOTIDE SEQUENCE</scope>
</reference>
<accession>A0AAI8Z248</accession>
<comment type="caution">
    <text evidence="4">The sequence shown here is derived from an EMBL/GenBank/DDBJ whole genome shotgun (WGS) entry which is preliminary data.</text>
</comment>
<gene>
    <name evidence="4" type="ORF">LECACI_7A006196</name>
</gene>
<feature type="compositionally biased region" description="Basic residues" evidence="1">
    <location>
        <begin position="411"/>
        <end position="429"/>
    </location>
</feature>
<evidence type="ECO:0000313" key="4">
    <source>
        <dbReference type="EMBL" id="CAK4031038.1"/>
    </source>
</evidence>
<dbReference type="Proteomes" id="UP001296104">
    <property type="component" value="Unassembled WGS sequence"/>
</dbReference>
<evidence type="ECO:0000256" key="2">
    <source>
        <dbReference type="SAM" id="SignalP"/>
    </source>
</evidence>
<feature type="domain" description="DUF1996" evidence="3">
    <location>
        <begin position="41"/>
        <end position="281"/>
    </location>
</feature>
<feature type="region of interest" description="Disordered" evidence="1">
    <location>
        <begin position="363"/>
        <end position="429"/>
    </location>
</feature>
<feature type="compositionally biased region" description="Basic and acidic residues" evidence="1">
    <location>
        <begin position="380"/>
        <end position="394"/>
    </location>
</feature>
<evidence type="ECO:0000313" key="5">
    <source>
        <dbReference type="Proteomes" id="UP001296104"/>
    </source>
</evidence>
<dbReference type="PANTHER" id="PTHR43662">
    <property type="match status" value="1"/>
</dbReference>
<dbReference type="Pfam" id="PF09362">
    <property type="entry name" value="DUF1996"/>
    <property type="match status" value="1"/>
</dbReference>
<evidence type="ECO:0000256" key="1">
    <source>
        <dbReference type="SAM" id="MobiDB-lite"/>
    </source>
</evidence>